<organism evidence="1 2">
    <name type="scientific">Pseudomonas putida</name>
    <name type="common">Arthrobacter siderocapsulatus</name>
    <dbReference type="NCBI Taxonomy" id="303"/>
    <lineage>
        <taxon>Bacteria</taxon>
        <taxon>Pseudomonadati</taxon>
        <taxon>Pseudomonadota</taxon>
        <taxon>Gammaproteobacteria</taxon>
        <taxon>Pseudomonadales</taxon>
        <taxon>Pseudomonadaceae</taxon>
        <taxon>Pseudomonas</taxon>
    </lineage>
</organism>
<dbReference type="EMBL" id="JACARV010000053">
    <property type="protein sequence ID" value="NWC82181.1"/>
    <property type="molecule type" value="Genomic_DNA"/>
</dbReference>
<proteinExistence type="predicted"/>
<sequence>MNDSVFVFKSLKEKTMDENLQDFISLAKKIKVFGEDLDFESDAWDVSDYVRLKRRNTRSRIIFRGFPSVKGSKDANSFSQPYKDFAKAYCSYDYSMVAYTTVSSRLAALRALAMALEETEEYITPVKATLLHFNRACSILNDRYQVASAFMAAEELKRISNFLVRHQLCSLFAPWRNHLKCPKNINRSVGPEFDSTRRARLPSPESLSAIAEIFGAAQQPGDVFTSSICAVLASAPSRINEVLSISINCEVEEFDTKSNQVLYGLRWFPSKGGKPQVKWVVQSMASVVRDAVQKLRVLSEPAREIARWYELNPDRLFLPPELEELRNCHLLSPKQVSRIVFLDPHLNGDDTRRGGDWCRKHNVPEVIPYDPKHKDAPRYAFRDVERSMLELKPKGFPYVDKKRNFKYSDALCLVRKNELNNIMTYRTVIVLPDTGYIQAQLTGTSSVVNIFDRFGFSEKDGGKMQITTHQFRHYLNTVAQMGGLSQLDVAKWSGRAKITQNKCYDHQSDRDILALAREALGNPEKSAGHVASIPQSSLISRDQFAELKILTAHTTDLGYCVHDFSMLPCQLHRDCSNCDEHLCIKGDPVRERAIRQHRQETESLLQKALKALGEEQFGANRWVEHQKLTLKRLNDLCVILDDPDVPIGAVIRPSGIVPGSKLQQLAGSVQVLQSEVEEDTGTYLRPRLASEEDRG</sequence>
<comment type="caution">
    <text evidence="1">The sequence shown here is derived from an EMBL/GenBank/DDBJ whole genome shotgun (WGS) entry which is preliminary data.</text>
</comment>
<evidence type="ECO:0000313" key="2">
    <source>
        <dbReference type="Proteomes" id="UP000542695"/>
    </source>
</evidence>
<protein>
    <submittedName>
        <fullName evidence="1">Integrase</fullName>
    </submittedName>
</protein>
<dbReference type="Proteomes" id="UP000542695">
    <property type="component" value="Unassembled WGS sequence"/>
</dbReference>
<dbReference type="RefSeq" id="WP_177010737.1">
    <property type="nucleotide sequence ID" value="NZ_JACARV010000053.1"/>
</dbReference>
<accession>A0A7Y7ZC29</accession>
<reference evidence="1 2" key="1">
    <citation type="submission" date="2020-04" db="EMBL/GenBank/DDBJ databases">
        <title>Molecular characterization of pseudomonads from Agaricus bisporus reveal novel blotch 2 pathogens in Western Europe.</title>
        <authorList>
            <person name="Taparia T."/>
            <person name="Krijger M."/>
            <person name="Haynes E."/>
            <person name="Elpinstone J.G."/>
            <person name="Noble R."/>
            <person name="Van Der Wolf J."/>
        </authorList>
    </citation>
    <scope>NUCLEOTIDE SEQUENCE [LARGE SCALE GENOMIC DNA]</scope>
    <source>
        <strain evidence="1 2">P7765</strain>
    </source>
</reference>
<evidence type="ECO:0000313" key="1">
    <source>
        <dbReference type="EMBL" id="NWC82181.1"/>
    </source>
</evidence>
<gene>
    <name evidence="1" type="ORF">HX798_18095</name>
</gene>
<dbReference type="AlphaFoldDB" id="A0A7Y7ZC29"/>
<name>A0A7Y7ZC29_PSEPU</name>